<feature type="domain" description="NET2A-D/KIP1-like C-terminal" evidence="5">
    <location>
        <begin position="729"/>
        <end position="902"/>
    </location>
</feature>
<proteinExistence type="predicted"/>
<feature type="compositionally biased region" description="Basic and acidic residues" evidence="3">
    <location>
        <begin position="487"/>
        <end position="496"/>
    </location>
</feature>
<dbReference type="InterPro" id="IPR056889">
    <property type="entry name" value="NET2A-D/KIP1-like_C"/>
</dbReference>
<feature type="compositionally biased region" description="Basic and acidic residues" evidence="3">
    <location>
        <begin position="575"/>
        <end position="593"/>
    </location>
</feature>
<evidence type="ECO:0000256" key="2">
    <source>
        <dbReference type="SAM" id="Coils"/>
    </source>
</evidence>
<evidence type="ECO:0000259" key="4">
    <source>
        <dbReference type="Pfam" id="PF07765"/>
    </source>
</evidence>
<feature type="compositionally biased region" description="Basic and acidic residues" evidence="3">
    <location>
        <begin position="505"/>
        <end position="518"/>
    </location>
</feature>
<dbReference type="Proteomes" id="UP000834106">
    <property type="component" value="Chromosome 6"/>
</dbReference>
<feature type="domain" description="NAB" evidence="4">
    <location>
        <begin position="11"/>
        <end position="84"/>
    </location>
</feature>
<dbReference type="Pfam" id="PF07765">
    <property type="entry name" value="KIP1"/>
    <property type="match status" value="1"/>
</dbReference>
<dbReference type="InterPro" id="IPR011684">
    <property type="entry name" value="NAB"/>
</dbReference>
<dbReference type="Pfam" id="PF25014">
    <property type="entry name" value="NET2A"/>
    <property type="match status" value="1"/>
</dbReference>
<protein>
    <recommendedName>
        <fullName evidence="9">NAB domain-containing protein</fullName>
    </recommendedName>
</protein>
<feature type="compositionally biased region" description="Basic and acidic residues" evidence="3">
    <location>
        <begin position="525"/>
        <end position="543"/>
    </location>
</feature>
<sequence length="957" mass="110525">MLQRAASNAYSWWWASHIRTKQSKWLEQSLQDMEEKVQHVIKLIEEDGDSFAKRAEMYYKKRPELLHFVEESYRAFRALAERYDHLSNDLQKANHTIATVFPEQVQFAMDEEDECSGALKIPKNSQVPPVDTAIIPKVPKAPSKDLKGLMTSASKKFPAKKSLKTENTPKNVVKSGLNKSEALEEIDKLQKEILALQTVKEFVKSSYEIGLEKYWGIENQIGEMQQKVCTLQDEFGVDTVIEDDEARTLMAKAALKSCQEALVQLQEKKERSARDAKDEFEKMEDIRQRMESLRHEYLRDEGGLEKPTENDKTANSGDESKSSTKDVDDTIQERQETDIMVKKMNQDMVGSMESLSVTELVEKIDELASKVINLETEVSSQTVLINTLRTEVDDLQAQIQNLEDEKETGIDGTCNLTRRVKEMDDKFHMIQDLNKKVEKQNSNLATNFVEAHSSLDHLSEKLTSLKLDEEIEVTNLLQDENLKTMKTENTKDVREEDINEQCVEESVRNKQGEGKDDNLNIMKTENTENVREEDTTDQSREESVCNQQGEGKETTKESIILLDSKPLEQVSVECSNEKENDLNAEPEKETGKEDELDWQQKLLNGMEDREKILLTEYTTILRNYKDVKRKLSDMEKKDLECQSETALHERELRDTIAKRDEEIQHLLQKLNHLQGTFNENGDLNTSEDRVVKSEAQTKVLEVYEDLISAKEDDIKFILIDQAPAISVVEEKLRMDIDAILDENLDFWLRFSTSFHLIQKFQAEVQDLNNEISKIKEKKRFAGSISTEIKSEVRPIYKHLREIQTELTMWLEQSVSLNEELKRRLESLCNIQEQITIALKEGVEEDEIKFSSHQAAKFQGEVVNMKQENNKVSEELQAGLDHVNALQQEIEKTLRKLNEEFEVPGDQAQPQLSHLESRARIPLRSFIFGNKQKKQKHSKFSSMLLNRRYHVPRDGEPL</sequence>
<evidence type="ECO:0000259" key="6">
    <source>
        <dbReference type="Pfam" id="PF25014"/>
    </source>
</evidence>
<evidence type="ECO:0008006" key="9">
    <source>
        <dbReference type="Google" id="ProtNLM"/>
    </source>
</evidence>
<dbReference type="AlphaFoldDB" id="A0AAD2DU46"/>
<feature type="region of interest" description="Disordered" evidence="3">
    <location>
        <begin position="487"/>
        <end position="594"/>
    </location>
</feature>
<evidence type="ECO:0000256" key="1">
    <source>
        <dbReference type="ARBA" id="ARBA00023054"/>
    </source>
</evidence>
<evidence type="ECO:0000259" key="5">
    <source>
        <dbReference type="Pfam" id="PF24918"/>
    </source>
</evidence>
<feature type="region of interest" description="Disordered" evidence="3">
    <location>
        <begin position="298"/>
        <end position="338"/>
    </location>
</feature>
<feature type="coiled-coil region" evidence="2">
    <location>
        <begin position="255"/>
        <end position="296"/>
    </location>
</feature>
<feature type="domain" description="NET2A-D/KIP1-like alpha-helical" evidence="6">
    <location>
        <begin position="231"/>
        <end position="464"/>
    </location>
</feature>
<accession>A0AAD2DU46</accession>
<evidence type="ECO:0000256" key="3">
    <source>
        <dbReference type="SAM" id="MobiDB-lite"/>
    </source>
</evidence>
<dbReference type="EMBL" id="OU503041">
    <property type="protein sequence ID" value="CAI9763465.1"/>
    <property type="molecule type" value="Genomic_DNA"/>
</dbReference>
<dbReference type="PANTHER" id="PTHR31631:SF0">
    <property type="entry name" value="PROTEIN NETWORKED 2D"/>
    <property type="match status" value="1"/>
</dbReference>
<dbReference type="GO" id="GO:0003779">
    <property type="term" value="F:actin binding"/>
    <property type="evidence" value="ECO:0007669"/>
    <property type="project" value="InterPro"/>
</dbReference>
<feature type="coiled-coil region" evidence="2">
    <location>
        <begin position="357"/>
        <end position="412"/>
    </location>
</feature>
<keyword evidence="8" id="KW-1185">Reference proteome</keyword>
<name>A0AAD2DU46_9LAMI</name>
<evidence type="ECO:0000313" key="8">
    <source>
        <dbReference type="Proteomes" id="UP000834106"/>
    </source>
</evidence>
<dbReference type="PANTHER" id="PTHR31631">
    <property type="entry name" value="PROTEIN NETWORKED 2D"/>
    <property type="match status" value="1"/>
</dbReference>
<organism evidence="7 8">
    <name type="scientific">Fraxinus pennsylvanica</name>
    <dbReference type="NCBI Taxonomy" id="56036"/>
    <lineage>
        <taxon>Eukaryota</taxon>
        <taxon>Viridiplantae</taxon>
        <taxon>Streptophyta</taxon>
        <taxon>Embryophyta</taxon>
        <taxon>Tracheophyta</taxon>
        <taxon>Spermatophyta</taxon>
        <taxon>Magnoliopsida</taxon>
        <taxon>eudicotyledons</taxon>
        <taxon>Gunneridae</taxon>
        <taxon>Pentapetalae</taxon>
        <taxon>asterids</taxon>
        <taxon>lamiids</taxon>
        <taxon>Lamiales</taxon>
        <taxon>Oleaceae</taxon>
        <taxon>Oleeae</taxon>
        <taxon>Fraxinus</taxon>
    </lineage>
</organism>
<dbReference type="InterPro" id="IPR056888">
    <property type="entry name" value="NET2A-D/KIP1-like_dom"/>
</dbReference>
<reference evidence="7" key="1">
    <citation type="submission" date="2023-05" db="EMBL/GenBank/DDBJ databases">
        <authorList>
            <person name="Huff M."/>
        </authorList>
    </citation>
    <scope>NUCLEOTIDE SEQUENCE</scope>
</reference>
<gene>
    <name evidence="7" type="ORF">FPE_LOCUS10895</name>
</gene>
<feature type="coiled-coil region" evidence="2">
    <location>
        <begin position="854"/>
        <end position="902"/>
    </location>
</feature>
<dbReference type="Pfam" id="PF24918">
    <property type="entry name" value="NET2A_C"/>
    <property type="match status" value="1"/>
</dbReference>
<evidence type="ECO:0000313" key="7">
    <source>
        <dbReference type="EMBL" id="CAI9763465.1"/>
    </source>
</evidence>
<keyword evidence="1 2" id="KW-0175">Coiled coil</keyword>